<dbReference type="Proteomes" id="UP000017404">
    <property type="component" value="Unassembled WGS sequence"/>
</dbReference>
<protein>
    <submittedName>
        <fullName evidence="1">Uncharacterized protein</fullName>
    </submittedName>
</protein>
<dbReference type="PATRIC" id="fig|1120928.5.peg.2874"/>
<comment type="caution">
    <text evidence="1">The sequence shown here is derived from an EMBL/GenBank/DDBJ whole genome shotgun (WGS) entry which is preliminary data.</text>
</comment>
<proteinExistence type="predicted"/>
<dbReference type="AlphaFoldDB" id="V2V074"/>
<name>V2V074_9GAMM</name>
<dbReference type="RefSeq" id="WP_018678603.1">
    <property type="nucleotide sequence ID" value="NZ_AYEV01000033.1"/>
</dbReference>
<sequence length="482" mass="53692">MLNINSSVAVLTASLILSACGSDNHQSKENNSTSSTPFTTEFKSNLTLQKDSDPIIQISGRRSNQNDDVNAYSVTHRFYRGSSSIILIYNFDKSDINKTLHINYDPILKKVLSVSIGKTYLTKLNINSSNNNSLACSDSILFEACKNINVKFDEKTGNSEINFENLKLSNTPTITITPVNTLDSVQLPPINKSYTYLTGKISGSLSIPAQTFENIRKTSQINMSVNQKSISPIDAIYDPETKEILFSSYADNWIDSGLKPTNFTTSIENTITKYALVEAETLHGFSGACMSFVVSTRIKDVASIQASDNTNDISLKFNQSIYQDNTIPPLFPNIPIQQTCATTFIQLDGVVKVNKPLTQLQITPTFKNGENRTVVQPALYFDVINHNQQRFGNNTIQIELKNNKIEKINFKDFLIGVDSSTGLLKRFEYNFTCDAAQSCQGISYSPKDNQLKFSNTALFYKGEHPELNKNIHINGIFDFAGR</sequence>
<accession>V2V074</accession>
<keyword evidence="2" id="KW-1185">Reference proteome</keyword>
<evidence type="ECO:0000313" key="2">
    <source>
        <dbReference type="Proteomes" id="UP000017404"/>
    </source>
</evidence>
<reference evidence="1 2" key="1">
    <citation type="submission" date="2013-10" db="EMBL/GenBank/DDBJ databases">
        <title>The Genome Sequence of Acinetobacter tjernbergiae CIP107465.</title>
        <authorList>
            <consortium name="The Broad Institute Genomics Platform"/>
            <consortium name="The Broad Institute Genome Sequencing Center for Infectious Disease"/>
            <person name="Cerqueira G."/>
            <person name="Feldgarden M."/>
            <person name="Courvalin P."/>
            <person name="Grillot-Courvalin C."/>
            <person name="Clermont D."/>
            <person name="Rocha E."/>
            <person name="Yoon E.-J."/>
            <person name="Nemec A."/>
            <person name="Young S.K."/>
            <person name="Zeng Q."/>
            <person name="Gargeya S."/>
            <person name="Fitzgerald M."/>
            <person name="Abouelleil A."/>
            <person name="Alvarado L."/>
            <person name="Berlin A.M."/>
            <person name="Chapman S.B."/>
            <person name="Gainer-Dewar J."/>
            <person name="Goldberg J."/>
            <person name="Gnerre S."/>
            <person name="Griggs A."/>
            <person name="Gujja S."/>
            <person name="Hansen M."/>
            <person name="Howarth C."/>
            <person name="Imamovic A."/>
            <person name="Ireland A."/>
            <person name="Larimer J."/>
            <person name="McCowan C."/>
            <person name="Murphy C."/>
            <person name="Pearson M."/>
            <person name="Poon T.W."/>
            <person name="Priest M."/>
            <person name="Roberts A."/>
            <person name="Saif S."/>
            <person name="Shea T."/>
            <person name="Sykes S."/>
            <person name="Wortman J."/>
            <person name="Nusbaum C."/>
            <person name="Birren B."/>
        </authorList>
    </citation>
    <scope>NUCLEOTIDE SEQUENCE [LARGE SCALE GENOMIC DNA]</scope>
    <source>
        <strain evidence="1 2">CIP 107465</strain>
    </source>
</reference>
<gene>
    <name evidence="1" type="ORF">F990_02840</name>
</gene>
<organism evidence="1 2">
    <name type="scientific">Acinetobacter tjernbergiae DSM 14971 = CIP 107465</name>
    <dbReference type="NCBI Taxonomy" id="1120928"/>
    <lineage>
        <taxon>Bacteria</taxon>
        <taxon>Pseudomonadati</taxon>
        <taxon>Pseudomonadota</taxon>
        <taxon>Gammaproteobacteria</taxon>
        <taxon>Moraxellales</taxon>
        <taxon>Moraxellaceae</taxon>
        <taxon>Acinetobacter</taxon>
    </lineage>
</organism>
<dbReference type="eggNOG" id="ENOG503494M">
    <property type="taxonomic scope" value="Bacteria"/>
</dbReference>
<evidence type="ECO:0000313" key="1">
    <source>
        <dbReference type="EMBL" id="ESK54290.1"/>
    </source>
</evidence>
<dbReference type="EMBL" id="AYEV01000033">
    <property type="protein sequence ID" value="ESK54290.1"/>
    <property type="molecule type" value="Genomic_DNA"/>
</dbReference>
<dbReference type="OrthoDB" id="6679023at2"/>